<reference evidence="1 2" key="1">
    <citation type="submission" date="2019-07" db="EMBL/GenBank/DDBJ databases">
        <authorList>
            <person name="Jastrzebski P J."/>
            <person name="Paukszto L."/>
            <person name="Jastrzebski P J."/>
        </authorList>
    </citation>
    <scope>NUCLEOTIDE SEQUENCE [LARGE SCALE GENOMIC DNA]</scope>
    <source>
        <strain evidence="1 2">WMS-il1</strain>
    </source>
</reference>
<dbReference type="EMBL" id="CABIJS010000381">
    <property type="protein sequence ID" value="VUZ50616.1"/>
    <property type="molecule type" value="Genomic_DNA"/>
</dbReference>
<feature type="non-terminal residue" evidence="1">
    <location>
        <position position="1"/>
    </location>
</feature>
<name>A0A564YTU7_HYMDI</name>
<proteinExistence type="predicted"/>
<evidence type="ECO:0000313" key="1">
    <source>
        <dbReference type="EMBL" id="VUZ50616.1"/>
    </source>
</evidence>
<accession>A0A564YTU7</accession>
<dbReference type="AlphaFoldDB" id="A0A564YTU7"/>
<evidence type="ECO:0000313" key="2">
    <source>
        <dbReference type="Proteomes" id="UP000321570"/>
    </source>
</evidence>
<keyword evidence="2" id="KW-1185">Reference proteome</keyword>
<gene>
    <name evidence="1" type="ORF">WMSIL1_LOCUS9500</name>
</gene>
<organism evidence="1 2">
    <name type="scientific">Hymenolepis diminuta</name>
    <name type="common">Rat tapeworm</name>
    <dbReference type="NCBI Taxonomy" id="6216"/>
    <lineage>
        <taxon>Eukaryota</taxon>
        <taxon>Metazoa</taxon>
        <taxon>Spiralia</taxon>
        <taxon>Lophotrochozoa</taxon>
        <taxon>Platyhelminthes</taxon>
        <taxon>Cestoda</taxon>
        <taxon>Eucestoda</taxon>
        <taxon>Cyclophyllidea</taxon>
        <taxon>Hymenolepididae</taxon>
        <taxon>Hymenolepis</taxon>
    </lineage>
</organism>
<protein>
    <submittedName>
        <fullName evidence="1">Uncharacterized protein</fullName>
    </submittedName>
</protein>
<dbReference type="Proteomes" id="UP000321570">
    <property type="component" value="Unassembled WGS sequence"/>
</dbReference>
<feature type="non-terminal residue" evidence="1">
    <location>
        <position position="80"/>
    </location>
</feature>
<sequence>QLPIVTIVKNWSVICTRPFLDNPDFASKIQRLSDYNTNGLSVQTLDSYALPPSLSYSKYLFSQHLPTLRCQSLILLNFYC</sequence>